<gene>
    <name evidence="2" type="ORF">EIW28_01960</name>
</gene>
<dbReference type="Proteomes" id="UP000277256">
    <property type="component" value="Unassembled WGS sequence"/>
</dbReference>
<feature type="domain" description="Glyoxalase-like" evidence="1">
    <location>
        <begin position="135"/>
        <end position="240"/>
    </location>
</feature>
<evidence type="ECO:0000313" key="2">
    <source>
        <dbReference type="EMBL" id="RRS01556.1"/>
    </source>
</evidence>
<dbReference type="Gene3D" id="3.10.180.10">
    <property type="entry name" value="2,3-Dihydroxybiphenyl 1,2-Dioxygenase, domain 1"/>
    <property type="match status" value="2"/>
</dbReference>
<dbReference type="OrthoDB" id="3286168at2"/>
<organism evidence="2 3">
    <name type="scientific">Glycomyces terrestris</name>
    <dbReference type="NCBI Taxonomy" id="2493553"/>
    <lineage>
        <taxon>Bacteria</taxon>
        <taxon>Bacillati</taxon>
        <taxon>Actinomycetota</taxon>
        <taxon>Actinomycetes</taxon>
        <taxon>Glycomycetales</taxon>
        <taxon>Glycomycetaceae</taxon>
        <taxon>Glycomyces</taxon>
    </lineage>
</organism>
<dbReference type="EMBL" id="RSEB01000001">
    <property type="protein sequence ID" value="RRS01556.1"/>
    <property type="molecule type" value="Genomic_DNA"/>
</dbReference>
<dbReference type="Pfam" id="PF18029">
    <property type="entry name" value="Glyoxalase_6"/>
    <property type="match status" value="2"/>
</dbReference>
<protein>
    <submittedName>
        <fullName evidence="2">VOC family protein</fullName>
    </submittedName>
</protein>
<comment type="caution">
    <text evidence="2">The sequence shown here is derived from an EMBL/GenBank/DDBJ whole genome shotgun (WGS) entry which is preliminary data.</text>
</comment>
<dbReference type="RefSeq" id="WP_125246033.1">
    <property type="nucleotide sequence ID" value="NZ_RSEB01000001.1"/>
</dbReference>
<accession>A0A426V3V5</accession>
<reference evidence="2 3" key="1">
    <citation type="submission" date="2018-12" db="EMBL/GenBank/DDBJ databases">
        <title>Glycomyces sp. YIM 121974 draft genome.</title>
        <authorList>
            <person name="Li Q."/>
        </authorList>
    </citation>
    <scope>NUCLEOTIDE SEQUENCE [LARGE SCALE GENOMIC DNA]</scope>
    <source>
        <strain evidence="2 3">YIM 121974</strain>
    </source>
</reference>
<evidence type="ECO:0000313" key="3">
    <source>
        <dbReference type="Proteomes" id="UP000277256"/>
    </source>
</evidence>
<name>A0A426V3V5_9ACTN</name>
<dbReference type="PANTHER" id="PTHR35908:SF1">
    <property type="entry name" value="CONSERVED PROTEIN"/>
    <property type="match status" value="1"/>
</dbReference>
<dbReference type="SUPFAM" id="SSF54593">
    <property type="entry name" value="Glyoxalase/Bleomycin resistance protein/Dihydroxybiphenyl dioxygenase"/>
    <property type="match status" value="2"/>
</dbReference>
<dbReference type="InterPro" id="IPR029068">
    <property type="entry name" value="Glyas_Bleomycin-R_OHBP_Dase"/>
</dbReference>
<dbReference type="PANTHER" id="PTHR35908">
    <property type="entry name" value="HYPOTHETICAL FUSION PROTEIN"/>
    <property type="match status" value="1"/>
</dbReference>
<dbReference type="InterPro" id="IPR041581">
    <property type="entry name" value="Glyoxalase_6"/>
</dbReference>
<evidence type="ECO:0000259" key="1">
    <source>
        <dbReference type="Pfam" id="PF18029"/>
    </source>
</evidence>
<keyword evidence="3" id="KW-1185">Reference proteome</keyword>
<sequence length="257" mass="28172">MTIRWATLFLDFPAPDFEAGTAFWLEAAGATRSEPWGRADEFATLEPPEGDACLSVQRLGTGGPGLHPDFHVTELDADSARARELGAAVVSEQPGLRVFTSPAGAPFCFVRHREGQSATPPPARWAGGRSRPDQICLDVPPGAFEDELAFWRALTGWPQTATDVDEFRRLLPPRGFPVHFLLQRLDDAAPGAKAKAHLDFSCDDVDAETARHVAAGARALRRHRHWQVMRDPVGLVYCLTDKDADGAWLARTRPLES</sequence>
<dbReference type="AlphaFoldDB" id="A0A426V3V5"/>
<proteinExistence type="predicted"/>
<feature type="domain" description="Glyoxalase-like" evidence="1">
    <location>
        <begin position="9"/>
        <end position="110"/>
    </location>
</feature>